<dbReference type="STRING" id="1267021.FPB0191_00422"/>
<evidence type="ECO:0000256" key="3">
    <source>
        <dbReference type="ARBA" id="ARBA00022553"/>
    </source>
</evidence>
<dbReference type="Pfam" id="PF02878">
    <property type="entry name" value="PGM_PMM_I"/>
    <property type="match status" value="1"/>
</dbReference>
<dbReference type="PANTHER" id="PTHR45745">
    <property type="entry name" value="PHOSPHOMANNOMUTASE 45A"/>
    <property type="match status" value="1"/>
</dbReference>
<dbReference type="InterPro" id="IPR016066">
    <property type="entry name" value="A-D-PHexomutase_CS"/>
</dbReference>
<keyword evidence="5 8" id="KW-0460">Magnesium</keyword>
<dbReference type="Gene3D" id="3.30.310.50">
    <property type="entry name" value="Alpha-D-phosphohexomutase, C-terminal domain"/>
    <property type="match status" value="1"/>
</dbReference>
<dbReference type="InterPro" id="IPR005843">
    <property type="entry name" value="A-D-PHexomutase_C"/>
</dbReference>
<dbReference type="GO" id="GO:0008973">
    <property type="term" value="F:phosphopentomutase activity"/>
    <property type="evidence" value="ECO:0007669"/>
    <property type="project" value="TreeGrafter"/>
</dbReference>
<dbReference type="SUPFAM" id="SSF53738">
    <property type="entry name" value="Phosphoglucomutase, first 3 domains"/>
    <property type="match status" value="3"/>
</dbReference>
<dbReference type="AlphaFoldDB" id="A0A0A7RY75"/>
<dbReference type="Pfam" id="PF02879">
    <property type="entry name" value="PGM_PMM_II"/>
    <property type="match status" value="1"/>
</dbReference>
<accession>A0A0A7RY75</accession>
<feature type="domain" description="Alpha-D-phosphohexomutase alpha/beta/alpha" evidence="11">
    <location>
        <begin position="215"/>
        <end position="322"/>
    </location>
</feature>
<dbReference type="Gene3D" id="3.40.120.10">
    <property type="entry name" value="Alpha-D-Glucose-1,6-Bisphosphate, subunit A, domain 3"/>
    <property type="match status" value="3"/>
</dbReference>
<evidence type="ECO:0000259" key="11">
    <source>
        <dbReference type="Pfam" id="PF02879"/>
    </source>
</evidence>
<comment type="similarity">
    <text evidence="2 8">Belongs to the phosphohexose mutase family.</text>
</comment>
<dbReference type="InterPro" id="IPR005844">
    <property type="entry name" value="A-D-PHexomutase_a/b/a-I"/>
</dbReference>
<dbReference type="Pfam" id="PF02880">
    <property type="entry name" value="PGM_PMM_III"/>
    <property type="match status" value="1"/>
</dbReference>
<dbReference type="HOGENOM" id="CLU_016950_8_1_6"/>
<evidence type="ECO:0000256" key="2">
    <source>
        <dbReference type="ARBA" id="ARBA00010231"/>
    </source>
</evidence>
<evidence type="ECO:0000256" key="4">
    <source>
        <dbReference type="ARBA" id="ARBA00022723"/>
    </source>
</evidence>
<feature type="domain" description="Alpha-D-phosphohexomutase alpha/beta/alpha" evidence="10">
    <location>
        <begin position="45"/>
        <end position="185"/>
    </location>
</feature>
<feature type="domain" description="Alpha-D-phosphohexomutase C-terminal" evidence="9">
    <location>
        <begin position="492"/>
        <end position="540"/>
    </location>
</feature>
<dbReference type="GO" id="GO:0004614">
    <property type="term" value="F:phosphoglucomutase activity"/>
    <property type="evidence" value="ECO:0007669"/>
    <property type="project" value="UniProtKB-UniRule"/>
</dbReference>
<protein>
    <recommendedName>
        <fullName evidence="7">Phosphoglucomutase</fullName>
        <ecNumber evidence="7">5.4.2.2</ecNumber>
    </recommendedName>
</protein>
<dbReference type="EMBL" id="CP009056">
    <property type="protein sequence ID" value="AJA44254.1"/>
    <property type="molecule type" value="Genomic_DNA"/>
</dbReference>
<keyword evidence="4 8" id="KW-0479">Metal-binding</keyword>
<evidence type="ECO:0000259" key="10">
    <source>
        <dbReference type="Pfam" id="PF02878"/>
    </source>
</evidence>
<dbReference type="CDD" id="cd05801">
    <property type="entry name" value="PGM_like3"/>
    <property type="match status" value="1"/>
</dbReference>
<proteinExistence type="inferred from homology"/>
<keyword evidence="6 13" id="KW-0413">Isomerase</keyword>
<evidence type="ECO:0000259" key="12">
    <source>
        <dbReference type="Pfam" id="PF02880"/>
    </source>
</evidence>
<evidence type="ECO:0000313" key="14">
    <source>
        <dbReference type="Proteomes" id="UP000030901"/>
    </source>
</evidence>
<organism evidence="13 14">
    <name type="scientific">Frischella perrara</name>
    <dbReference type="NCBI Taxonomy" id="1267021"/>
    <lineage>
        <taxon>Bacteria</taxon>
        <taxon>Pseudomonadati</taxon>
        <taxon>Pseudomonadota</taxon>
        <taxon>Gammaproteobacteria</taxon>
        <taxon>Orbales</taxon>
        <taxon>Orbaceae</taxon>
        <taxon>Frischella</taxon>
    </lineage>
</organism>
<dbReference type="NCBIfam" id="TIGR01132">
    <property type="entry name" value="pgm"/>
    <property type="match status" value="1"/>
</dbReference>
<evidence type="ECO:0000313" key="13">
    <source>
        <dbReference type="EMBL" id="AJA44254.1"/>
    </source>
</evidence>
<name>A0A0A7RY75_FRIPE</name>
<dbReference type="InterPro" id="IPR005852">
    <property type="entry name" value="PGM_a-D-Glc-sp"/>
</dbReference>
<dbReference type="Proteomes" id="UP000030901">
    <property type="component" value="Chromosome"/>
</dbReference>
<dbReference type="GO" id="GO:0006166">
    <property type="term" value="P:purine ribonucleoside salvage"/>
    <property type="evidence" value="ECO:0007669"/>
    <property type="project" value="TreeGrafter"/>
</dbReference>
<gene>
    <name evidence="13" type="ORF">FPB0191_00422</name>
</gene>
<evidence type="ECO:0000256" key="7">
    <source>
        <dbReference type="NCBIfam" id="TIGR01132"/>
    </source>
</evidence>
<dbReference type="InterPro" id="IPR005845">
    <property type="entry name" value="A-D-PHexomutase_a/b/a-II"/>
</dbReference>
<dbReference type="InterPro" id="IPR016055">
    <property type="entry name" value="A-D-PHexomutase_a/b/a-I/II/III"/>
</dbReference>
<evidence type="ECO:0000256" key="8">
    <source>
        <dbReference type="RuleBase" id="RU004326"/>
    </source>
</evidence>
<dbReference type="InterPro" id="IPR005846">
    <property type="entry name" value="A-D-PHexomutase_a/b/a-III"/>
</dbReference>
<reference evidence="13 14" key="1">
    <citation type="journal article" date="2014" name="Appl. Environ. Microbiol.">
        <title>Gut symbionts from distinct hosts exhibit genotoxic activity via divergent colibactin biosynthetic pathways.</title>
        <authorList>
            <person name="Engel P."/>
            <person name="Vizcaino M.I."/>
            <person name="Crawford J.M."/>
        </authorList>
    </citation>
    <scope>NUCLEOTIDE SEQUENCE [LARGE SCALE GENOMIC DNA]</scope>
    <source>
        <strain evidence="13 14">PEB0191</strain>
    </source>
</reference>
<evidence type="ECO:0000256" key="5">
    <source>
        <dbReference type="ARBA" id="ARBA00022842"/>
    </source>
</evidence>
<feature type="domain" description="Alpha-D-phosphohexomutase alpha/beta/alpha" evidence="12">
    <location>
        <begin position="326"/>
        <end position="443"/>
    </location>
</feature>
<comment type="cofactor">
    <cofactor evidence="1">
        <name>Mg(2+)</name>
        <dbReference type="ChEBI" id="CHEBI:18420"/>
    </cofactor>
</comment>
<dbReference type="KEGG" id="fpp:FPB0191_00422"/>
<dbReference type="PANTHER" id="PTHR45745:SF1">
    <property type="entry name" value="PHOSPHOGLUCOMUTASE 2B-RELATED"/>
    <property type="match status" value="1"/>
</dbReference>
<dbReference type="GO" id="GO:0000287">
    <property type="term" value="F:magnesium ion binding"/>
    <property type="evidence" value="ECO:0007669"/>
    <property type="project" value="InterPro"/>
</dbReference>
<dbReference type="InterPro" id="IPR036900">
    <property type="entry name" value="A-D-PHexomutase_C_sf"/>
</dbReference>
<keyword evidence="14" id="KW-1185">Reference proteome</keyword>
<keyword evidence="3" id="KW-0597">Phosphoprotein</keyword>
<dbReference type="PROSITE" id="PS00710">
    <property type="entry name" value="PGM_PMM"/>
    <property type="match status" value="1"/>
</dbReference>
<evidence type="ECO:0000256" key="6">
    <source>
        <dbReference type="ARBA" id="ARBA00023235"/>
    </source>
</evidence>
<evidence type="ECO:0000259" key="9">
    <source>
        <dbReference type="Pfam" id="PF00408"/>
    </source>
</evidence>
<dbReference type="EC" id="5.4.2.2" evidence="7"/>
<dbReference type="GO" id="GO:0005975">
    <property type="term" value="P:carbohydrate metabolic process"/>
    <property type="evidence" value="ECO:0007669"/>
    <property type="project" value="UniProtKB-UniRule"/>
</dbReference>
<evidence type="ECO:0000256" key="1">
    <source>
        <dbReference type="ARBA" id="ARBA00001946"/>
    </source>
</evidence>
<dbReference type="Pfam" id="PF00408">
    <property type="entry name" value="PGM_PMM_IV"/>
    <property type="match status" value="1"/>
</dbReference>
<sequence length="549" mass="60639">MVNNNMNHNRAGQQAEKIDLIDIDNLLNHYYQIQPDTNEPSQLVIFGTSGHRGSATKATFNEYHILAIAQAIADYRKSHQITGPCFIGKDTHALSDPALKTVLEVFAANQIESVIAQDWGYTPTPVISHAIIVYNQNKVERLADGVVITPSHNPPEDGGIKYNSINGGPADTAVTAIIEARANTLLKNNLNEVKRLSLSDALNSGYIHFKRYENDYIDDLANIIDFDIIRNAQLNIGIDPLGGAGITYWSQIAEQYELNLNIVNQKIDPTFGFMHLDYDGVIRMDCSSAYAMTGLLKLKDKFDLAFGNDTDFDRHGIVTPNGLMKPNAYLAVCVNYLFNHRPQWGNQVVVGKTLVTSSMLDRVTRTLHKNLSEFPVGFKWYTDGLFNGQLGFAGEESAGASFLRKNGNVWTTDKDGIILCLLAAEMTAKLGKNPQNQYDELEQKLGRSYYGRIQAPANYVEKAKLSKLDASQLKTDILAGEKILQSLTTAPANNASIGGLKVVTENGWFAARPSGTEDAYKIYAESFISQQHLANIQDEAQQLVSDAIK</sequence>
<dbReference type="SUPFAM" id="SSF55957">
    <property type="entry name" value="Phosphoglucomutase, C-terminal domain"/>
    <property type="match status" value="1"/>
</dbReference>